<accession>A0ABQ9ZEF6</accession>
<name>A0ABQ9ZEF6_9CRUS</name>
<comment type="caution">
    <text evidence="1">The sequence shown here is derived from an EMBL/GenBank/DDBJ whole genome shotgun (WGS) entry which is preliminary data.</text>
</comment>
<evidence type="ECO:0000313" key="1">
    <source>
        <dbReference type="EMBL" id="KAK4011306.1"/>
    </source>
</evidence>
<dbReference type="EMBL" id="JAOYFB010000003">
    <property type="protein sequence ID" value="KAK4011306.1"/>
    <property type="molecule type" value="Genomic_DNA"/>
</dbReference>
<proteinExistence type="predicted"/>
<evidence type="ECO:0000313" key="2">
    <source>
        <dbReference type="Proteomes" id="UP001234178"/>
    </source>
</evidence>
<gene>
    <name evidence="1" type="ORF">OUZ56_020423</name>
</gene>
<dbReference type="Proteomes" id="UP001234178">
    <property type="component" value="Unassembled WGS sequence"/>
</dbReference>
<organism evidence="1 2">
    <name type="scientific">Daphnia magna</name>
    <dbReference type="NCBI Taxonomy" id="35525"/>
    <lineage>
        <taxon>Eukaryota</taxon>
        <taxon>Metazoa</taxon>
        <taxon>Ecdysozoa</taxon>
        <taxon>Arthropoda</taxon>
        <taxon>Crustacea</taxon>
        <taxon>Branchiopoda</taxon>
        <taxon>Diplostraca</taxon>
        <taxon>Cladocera</taxon>
        <taxon>Anomopoda</taxon>
        <taxon>Daphniidae</taxon>
        <taxon>Daphnia</taxon>
    </lineage>
</organism>
<protein>
    <submittedName>
        <fullName evidence="1">Uncharacterized protein</fullName>
    </submittedName>
</protein>
<sequence>MIIFSNRNDWTAIPSGHHIACRRLKKEGVVPTKKFESRHKEGLNQDVSFERTSWRHVPVCTHHPDPCHNPQPLQRNPLDVIHVAEQPVANTRDHLATLLYETGNNVIIQLNICFSVSIDDWILAHPPDSLMDGFKKLFYTPKGILVVSLCCLQRFSPSCLDLPFVPSFF</sequence>
<reference evidence="1 2" key="1">
    <citation type="journal article" date="2023" name="Nucleic Acids Res.">
        <title>The hologenome of Daphnia magna reveals possible DNA methylation and microbiome-mediated evolution of the host genome.</title>
        <authorList>
            <person name="Chaturvedi A."/>
            <person name="Li X."/>
            <person name="Dhandapani V."/>
            <person name="Marshall H."/>
            <person name="Kissane S."/>
            <person name="Cuenca-Cambronero M."/>
            <person name="Asole G."/>
            <person name="Calvet F."/>
            <person name="Ruiz-Romero M."/>
            <person name="Marangio P."/>
            <person name="Guigo R."/>
            <person name="Rago D."/>
            <person name="Mirbahai L."/>
            <person name="Eastwood N."/>
            <person name="Colbourne J.K."/>
            <person name="Zhou J."/>
            <person name="Mallon E."/>
            <person name="Orsini L."/>
        </authorList>
    </citation>
    <scope>NUCLEOTIDE SEQUENCE [LARGE SCALE GENOMIC DNA]</scope>
    <source>
        <strain evidence="1">LRV0_1</strain>
    </source>
</reference>
<keyword evidence="2" id="KW-1185">Reference proteome</keyword>